<dbReference type="GO" id="GO:0003824">
    <property type="term" value="F:catalytic activity"/>
    <property type="evidence" value="ECO:0007669"/>
    <property type="project" value="InterPro"/>
</dbReference>
<comment type="caution">
    <text evidence="3">The sequence shown here is derived from an EMBL/GenBank/DDBJ whole genome shotgun (WGS) entry which is preliminary data.</text>
</comment>
<dbReference type="STRING" id="197461.A3843_06795"/>
<dbReference type="AlphaFoldDB" id="A0A1U7JJE9"/>
<keyword evidence="4" id="KW-1185">Reference proteome</keyword>
<dbReference type="EMBL" id="LVVZ01000011">
    <property type="protein sequence ID" value="OKL44781.1"/>
    <property type="molecule type" value="Genomic_DNA"/>
</dbReference>
<accession>A0A1U7JJE9</accession>
<dbReference type="Proteomes" id="UP000185783">
    <property type="component" value="Unassembled WGS sequence"/>
</dbReference>
<comment type="similarity">
    <text evidence="1 2">Belongs to the enoyl-CoA hydratase/isomerase family.</text>
</comment>
<dbReference type="GO" id="GO:0006635">
    <property type="term" value="P:fatty acid beta-oxidation"/>
    <property type="evidence" value="ECO:0007669"/>
    <property type="project" value="TreeGrafter"/>
</dbReference>
<evidence type="ECO:0000313" key="3">
    <source>
        <dbReference type="EMBL" id="OKL44781.1"/>
    </source>
</evidence>
<reference evidence="3 4" key="1">
    <citation type="submission" date="2016-03" db="EMBL/GenBank/DDBJ databases">
        <title>Genome sequence of Nesiotobacter sp. nov., a moderately halophilic alphaproteobacterium isolated from the Yellow Sea, China.</title>
        <authorList>
            <person name="Zhang G."/>
            <person name="Zhang R."/>
        </authorList>
    </citation>
    <scope>NUCLEOTIDE SEQUENCE [LARGE SCALE GENOMIC DNA]</scope>
    <source>
        <strain evidence="3 4">WB1-6</strain>
    </source>
</reference>
<proteinExistence type="inferred from homology"/>
<dbReference type="InterPro" id="IPR029045">
    <property type="entry name" value="ClpP/crotonase-like_dom_sf"/>
</dbReference>
<name>A0A1U7JJE9_9HYPH</name>
<organism evidence="3 4">
    <name type="scientific">Pseudovibrio exalbescens</name>
    <dbReference type="NCBI Taxonomy" id="197461"/>
    <lineage>
        <taxon>Bacteria</taxon>
        <taxon>Pseudomonadati</taxon>
        <taxon>Pseudomonadota</taxon>
        <taxon>Alphaproteobacteria</taxon>
        <taxon>Hyphomicrobiales</taxon>
        <taxon>Stappiaceae</taxon>
        <taxon>Pseudovibrio</taxon>
    </lineage>
</organism>
<gene>
    <name evidence="3" type="ORF">A3843_06795</name>
</gene>
<evidence type="ECO:0008006" key="5">
    <source>
        <dbReference type="Google" id="ProtNLM"/>
    </source>
</evidence>
<dbReference type="Gene3D" id="3.90.226.10">
    <property type="entry name" value="2-enoyl-CoA Hydratase, Chain A, domain 1"/>
    <property type="match status" value="1"/>
</dbReference>
<evidence type="ECO:0000256" key="1">
    <source>
        <dbReference type="ARBA" id="ARBA00005254"/>
    </source>
</evidence>
<dbReference type="CDD" id="cd06558">
    <property type="entry name" value="crotonase-like"/>
    <property type="match status" value="1"/>
</dbReference>
<evidence type="ECO:0000256" key="2">
    <source>
        <dbReference type="RuleBase" id="RU003707"/>
    </source>
</evidence>
<dbReference type="InterPro" id="IPR001753">
    <property type="entry name" value="Enoyl-CoA_hydra/iso"/>
</dbReference>
<evidence type="ECO:0000313" key="4">
    <source>
        <dbReference type="Proteomes" id="UP000185783"/>
    </source>
</evidence>
<dbReference type="InterPro" id="IPR018376">
    <property type="entry name" value="Enoyl-CoA_hyd/isom_CS"/>
</dbReference>
<protein>
    <recommendedName>
        <fullName evidence="5">Enoyl-CoA hydratase</fullName>
    </recommendedName>
</protein>
<dbReference type="Pfam" id="PF00378">
    <property type="entry name" value="ECH_1"/>
    <property type="match status" value="1"/>
</dbReference>
<dbReference type="PANTHER" id="PTHR11941:SF54">
    <property type="entry name" value="ENOYL-COA HYDRATASE, MITOCHONDRIAL"/>
    <property type="match status" value="1"/>
</dbReference>
<dbReference type="PROSITE" id="PS00166">
    <property type="entry name" value="ENOYL_COA_HYDRATASE"/>
    <property type="match status" value="1"/>
</dbReference>
<dbReference type="RefSeq" id="WP_051269290.1">
    <property type="nucleotide sequence ID" value="NZ_LVVZ01000011.1"/>
</dbReference>
<sequence length="259" mass="28423">MKLSDQTLWVRHEAHGEIILNRPDKGNALTYEMLEDIWQICEVARKDRDLRAIVLRGAGERFFCTGGDIEAWGSLTPHDMGRDWILFGIEVFERLRKLPQPIIAAINGHCLGGGLELAMAADLRVCTARAKFGTPEVTLGMIPGWMGVRRLAEIAGVSRARHLTLLGAPITSDIAEHWGLVTAVAEDQAALDVKVAEWLDRLAGNGPSAMAIVKGLLESMHEDMAQHHASAVAQAAGTEDCKEGVQAFIEKRKPTYNNR</sequence>
<dbReference type="PANTHER" id="PTHR11941">
    <property type="entry name" value="ENOYL-COA HYDRATASE-RELATED"/>
    <property type="match status" value="1"/>
</dbReference>
<dbReference type="SUPFAM" id="SSF52096">
    <property type="entry name" value="ClpP/crotonase"/>
    <property type="match status" value="1"/>
</dbReference>